<evidence type="ECO:0000313" key="1">
    <source>
        <dbReference type="EMBL" id="MCI17134.1"/>
    </source>
</evidence>
<sequence length="205" mass="23433">MDSDSYLSDDCWESIFRLIINDDDYNHNCHYLNILSLVCKQFLSITNSLRFSYTVSNSSIISLPVSHTVYDSTHSFFRHLFIRYTNLNTLNTLNLINRNVFIDYDKLLCQISCFPFKLTSLNLSQVPTFPANGLRAFAQKITTLTSLTCSHIHSLNSSDLFLIAEYFPLLEELDLSYPKGCKKSSSYVDGVEALSLALIKLRKVN</sequence>
<dbReference type="InterPro" id="IPR032675">
    <property type="entry name" value="LRR_dom_sf"/>
</dbReference>
<comment type="caution">
    <text evidence="1">The sequence shown here is derived from an EMBL/GenBank/DDBJ whole genome shotgun (WGS) entry which is preliminary data.</text>
</comment>
<proteinExistence type="predicted"/>
<evidence type="ECO:0000313" key="2">
    <source>
        <dbReference type="Proteomes" id="UP000265520"/>
    </source>
</evidence>
<dbReference type="Gene3D" id="3.80.10.10">
    <property type="entry name" value="Ribonuclease Inhibitor"/>
    <property type="match status" value="1"/>
</dbReference>
<reference evidence="1 2" key="1">
    <citation type="journal article" date="2018" name="Front. Plant Sci.">
        <title>Red Clover (Trifolium pratense) and Zigzag Clover (T. medium) - A Picture of Genomic Similarities and Differences.</title>
        <authorList>
            <person name="Dluhosova J."/>
            <person name="Istvanek J."/>
            <person name="Nedelnik J."/>
            <person name="Repkova J."/>
        </authorList>
    </citation>
    <scope>NUCLEOTIDE SEQUENCE [LARGE SCALE GENOMIC DNA]</scope>
    <source>
        <strain evidence="2">cv. 10/8</strain>
        <tissue evidence="1">Leaf</tissue>
    </source>
</reference>
<keyword evidence="2" id="KW-1185">Reference proteome</keyword>
<dbReference type="AlphaFoldDB" id="A0A392PZ61"/>
<dbReference type="SUPFAM" id="SSF52047">
    <property type="entry name" value="RNI-like"/>
    <property type="match status" value="1"/>
</dbReference>
<name>A0A392PZ61_9FABA</name>
<organism evidence="1 2">
    <name type="scientific">Trifolium medium</name>
    <dbReference type="NCBI Taxonomy" id="97028"/>
    <lineage>
        <taxon>Eukaryota</taxon>
        <taxon>Viridiplantae</taxon>
        <taxon>Streptophyta</taxon>
        <taxon>Embryophyta</taxon>
        <taxon>Tracheophyta</taxon>
        <taxon>Spermatophyta</taxon>
        <taxon>Magnoliopsida</taxon>
        <taxon>eudicotyledons</taxon>
        <taxon>Gunneridae</taxon>
        <taxon>Pentapetalae</taxon>
        <taxon>rosids</taxon>
        <taxon>fabids</taxon>
        <taxon>Fabales</taxon>
        <taxon>Fabaceae</taxon>
        <taxon>Papilionoideae</taxon>
        <taxon>50 kb inversion clade</taxon>
        <taxon>NPAAA clade</taxon>
        <taxon>Hologalegina</taxon>
        <taxon>IRL clade</taxon>
        <taxon>Trifolieae</taxon>
        <taxon>Trifolium</taxon>
    </lineage>
</organism>
<dbReference type="Proteomes" id="UP000265520">
    <property type="component" value="Unassembled WGS sequence"/>
</dbReference>
<dbReference type="EMBL" id="LXQA010104001">
    <property type="protein sequence ID" value="MCI17134.1"/>
    <property type="molecule type" value="Genomic_DNA"/>
</dbReference>
<protein>
    <submittedName>
        <fullName evidence="1">F-box/LRR-repeat protein</fullName>
    </submittedName>
</protein>
<feature type="non-terminal residue" evidence="1">
    <location>
        <position position="205"/>
    </location>
</feature>
<accession>A0A392PZ61</accession>